<accession>A0A919A1D8</accession>
<dbReference type="AlphaFoldDB" id="A0A919A1D8"/>
<dbReference type="SMART" id="SM00347">
    <property type="entry name" value="HTH_MARR"/>
    <property type="match status" value="1"/>
</dbReference>
<gene>
    <name evidence="2" type="ORF">GCM10014715_38570</name>
</gene>
<reference evidence="2" key="2">
    <citation type="submission" date="2020-09" db="EMBL/GenBank/DDBJ databases">
        <authorList>
            <person name="Sun Q."/>
            <person name="Ohkuma M."/>
        </authorList>
    </citation>
    <scope>NUCLEOTIDE SEQUENCE</scope>
    <source>
        <strain evidence="2">JCM 3302</strain>
    </source>
</reference>
<evidence type="ECO:0000313" key="3">
    <source>
        <dbReference type="Proteomes" id="UP000641386"/>
    </source>
</evidence>
<name>A0A919A1D8_9ACTN</name>
<dbReference type="PANTHER" id="PTHR39515">
    <property type="entry name" value="CONSERVED PROTEIN"/>
    <property type="match status" value="1"/>
</dbReference>
<dbReference type="EMBL" id="BNBC01000017">
    <property type="protein sequence ID" value="GHE79592.1"/>
    <property type="molecule type" value="Genomic_DNA"/>
</dbReference>
<protein>
    <recommendedName>
        <fullName evidence="1">HTH marR-type domain-containing protein</fullName>
    </recommendedName>
</protein>
<dbReference type="SUPFAM" id="SSF46785">
    <property type="entry name" value="Winged helix' DNA-binding domain"/>
    <property type="match status" value="1"/>
</dbReference>
<dbReference type="InterPro" id="IPR052526">
    <property type="entry name" value="HTH-type_Bedaq_tolerance"/>
</dbReference>
<dbReference type="InterPro" id="IPR036390">
    <property type="entry name" value="WH_DNA-bd_sf"/>
</dbReference>
<sequence>MDQSDRGQEPLETARALAETASAVIRAVTDRRDMSFTTASTLARLEREGPARLTALAVAEGVAQPSMTQLVQRLERRGLVRRVDDPADGRVTLVAVTDAGRELLAERRRLRDSRLADLLAALPAEEQQALGEAVRTALPLVRRMLEGAAGPRHLPTRHDTGSTR</sequence>
<feature type="domain" description="HTH marR-type" evidence="1">
    <location>
        <begin position="1"/>
        <end position="146"/>
    </location>
</feature>
<dbReference type="PANTHER" id="PTHR39515:SF2">
    <property type="entry name" value="HTH-TYPE TRANSCRIPTIONAL REGULATOR RV0880"/>
    <property type="match status" value="1"/>
</dbReference>
<dbReference type="InterPro" id="IPR000835">
    <property type="entry name" value="HTH_MarR-typ"/>
</dbReference>
<proteinExistence type="predicted"/>
<dbReference type="RefSeq" id="WP_373311221.1">
    <property type="nucleotide sequence ID" value="NZ_BNBC01000017.1"/>
</dbReference>
<keyword evidence="3" id="KW-1185">Reference proteome</keyword>
<dbReference type="PROSITE" id="PS50995">
    <property type="entry name" value="HTH_MARR_2"/>
    <property type="match status" value="1"/>
</dbReference>
<dbReference type="Proteomes" id="UP000641386">
    <property type="component" value="Unassembled WGS sequence"/>
</dbReference>
<dbReference type="Gene3D" id="1.10.10.10">
    <property type="entry name" value="Winged helix-like DNA-binding domain superfamily/Winged helix DNA-binding domain"/>
    <property type="match status" value="1"/>
</dbReference>
<evidence type="ECO:0000259" key="1">
    <source>
        <dbReference type="PROSITE" id="PS50995"/>
    </source>
</evidence>
<organism evidence="2 3">
    <name type="scientific">Streptomyces spiralis</name>
    <dbReference type="NCBI Taxonomy" id="66376"/>
    <lineage>
        <taxon>Bacteria</taxon>
        <taxon>Bacillati</taxon>
        <taxon>Actinomycetota</taxon>
        <taxon>Actinomycetes</taxon>
        <taxon>Kitasatosporales</taxon>
        <taxon>Streptomycetaceae</taxon>
        <taxon>Streptomyces</taxon>
    </lineage>
</organism>
<reference evidence="2" key="1">
    <citation type="journal article" date="2014" name="Int. J. Syst. Evol. Microbiol.">
        <title>Complete genome sequence of Corynebacterium casei LMG S-19264T (=DSM 44701T), isolated from a smear-ripened cheese.</title>
        <authorList>
            <consortium name="US DOE Joint Genome Institute (JGI-PGF)"/>
            <person name="Walter F."/>
            <person name="Albersmeier A."/>
            <person name="Kalinowski J."/>
            <person name="Ruckert C."/>
        </authorList>
    </citation>
    <scope>NUCLEOTIDE SEQUENCE</scope>
    <source>
        <strain evidence="2">JCM 3302</strain>
    </source>
</reference>
<comment type="caution">
    <text evidence="2">The sequence shown here is derived from an EMBL/GenBank/DDBJ whole genome shotgun (WGS) entry which is preliminary data.</text>
</comment>
<dbReference type="InterPro" id="IPR036388">
    <property type="entry name" value="WH-like_DNA-bd_sf"/>
</dbReference>
<dbReference type="Pfam" id="PF01047">
    <property type="entry name" value="MarR"/>
    <property type="match status" value="1"/>
</dbReference>
<dbReference type="GO" id="GO:0003700">
    <property type="term" value="F:DNA-binding transcription factor activity"/>
    <property type="evidence" value="ECO:0007669"/>
    <property type="project" value="InterPro"/>
</dbReference>
<evidence type="ECO:0000313" key="2">
    <source>
        <dbReference type="EMBL" id="GHE79592.1"/>
    </source>
</evidence>